<dbReference type="Gene3D" id="3.40.50.300">
    <property type="entry name" value="P-loop containing nucleotide triphosphate hydrolases"/>
    <property type="match status" value="1"/>
</dbReference>
<accession>C6HW38</accession>
<protein>
    <recommendedName>
        <fullName evidence="2">RepB-like DNA primase domain-containing protein</fullName>
    </recommendedName>
</protein>
<dbReference type="SUPFAM" id="SSF52540">
    <property type="entry name" value="P-loop containing nucleoside triphosphate hydrolases"/>
    <property type="match status" value="1"/>
</dbReference>
<reference evidence="3 4" key="1">
    <citation type="journal article" date="2009" name="Appl. Environ. Microbiol.">
        <title>Community genomic and proteomic analyses of chemoautotrophic iron-oxidizing "Leptospirillum rubarum" (Group II) and "Leptospirillum ferrodiazotrophum" (Group III) bacteria in acid mine drainage biofilms.</title>
        <authorList>
            <person name="Goltsman D.S."/>
            <person name="Denef V.J."/>
            <person name="Singer S.W."/>
            <person name="VerBerkmoes N.C."/>
            <person name="Lefsrud M."/>
            <person name="Mueller R.S."/>
            <person name="Dick G.J."/>
            <person name="Sun C.L."/>
            <person name="Wheeler K.E."/>
            <person name="Zemla A."/>
            <person name="Baker B.J."/>
            <person name="Hauser L."/>
            <person name="Land M."/>
            <person name="Shah M.B."/>
            <person name="Thelen M.P."/>
            <person name="Hettich R.L."/>
            <person name="Banfield J.F."/>
        </authorList>
    </citation>
    <scope>NUCLEOTIDE SEQUENCE [LARGE SCALE GENOMIC DNA]</scope>
</reference>
<dbReference type="Pfam" id="PF16793">
    <property type="entry name" value="RepB_primase"/>
    <property type="match status" value="1"/>
</dbReference>
<name>C6HW38_9BACT</name>
<gene>
    <name evidence="3" type="ORF">UBAL3_80290016</name>
</gene>
<dbReference type="InterPro" id="IPR039459">
    <property type="entry name" value="RepB-like_DNA_primase_dom"/>
</dbReference>
<feature type="region of interest" description="Disordered" evidence="1">
    <location>
        <begin position="583"/>
        <end position="608"/>
    </location>
</feature>
<feature type="domain" description="RepB-like DNA primase" evidence="2">
    <location>
        <begin position="119"/>
        <end position="181"/>
    </location>
</feature>
<proteinExistence type="predicted"/>
<sequence>MPKGAKDGNKKSGPIRPPEYQQIDFDIAEQFLQGLDPAGQFTFQALGDRVKDPDLVRTLHGPFAEHRDELARLNRLGAGVFVTINRTDGRGRKAENITAIRAVFLDLDGAPLPEEWPIEPHLIIESSLERYHVYWLQESGFPLDRFEGIQKALASRYGGDTSVCDLPRVMRVPGFFHQKKEPFLSRIRRNWSEEPRYAPAQILAAFPPVSEPKSRPNVDTGDDIILKALAERGLLIGPGREKGMYRMNCPWTSEHTNGDPEAIYYLPNHGGFKEPAYKCLHKHCKERKIKDLKVFLGISDDGSFELVRVSELWDEQDDEPEWAVEHLLPEGSVGILGSRPKTGKSTFARCLAVAVASGELFLDELETVHGDVIYLALEENKRAVVRAFKMVALKGFGMDEARAREVLSHIGLITGPTPKDFPKKLADLVEKHQPVLIIVDTLIRLLKLQDSNAYSETSAGLEPLLHMAHERNIAVLLLHHTKKSDQGELLGSTGIAASADVILTLGKKDGTRTLVAEGRGVAFEPVTLSFHPDSLFYSMGVPVDEAEIHVVMERIRASWGITRTAPFPGRIFKPVWRAESKRKTRPSVGWNMRGSSSGREPPDQRKIPSISSWFPKVPTIHRNQDTKMRKVAPVLAGSWFPKIQKILVPTKNIKTREPRCPPKLIFPARRFFDNCHRKKSLRLG</sequence>
<evidence type="ECO:0000256" key="1">
    <source>
        <dbReference type="SAM" id="MobiDB-lite"/>
    </source>
</evidence>
<dbReference type="AlphaFoldDB" id="C6HW38"/>
<dbReference type="Gene3D" id="3.30.70.1790">
    <property type="entry name" value="RepB DNA-primase, N-terminal domain"/>
    <property type="match status" value="1"/>
</dbReference>
<dbReference type="Proteomes" id="UP000009374">
    <property type="component" value="Unassembled WGS sequence"/>
</dbReference>
<dbReference type="InterPro" id="IPR027417">
    <property type="entry name" value="P-loop_NTPase"/>
</dbReference>
<evidence type="ECO:0000313" key="4">
    <source>
        <dbReference type="Proteomes" id="UP000009374"/>
    </source>
</evidence>
<organism evidence="3 4">
    <name type="scientific">Leptospirillum ferrodiazotrophum</name>
    <dbReference type="NCBI Taxonomy" id="412449"/>
    <lineage>
        <taxon>Bacteria</taxon>
        <taxon>Pseudomonadati</taxon>
        <taxon>Nitrospirota</taxon>
        <taxon>Nitrospiria</taxon>
        <taxon>Nitrospirales</taxon>
        <taxon>Nitrospiraceae</taxon>
        <taxon>Leptospirillum</taxon>
    </lineage>
</organism>
<dbReference type="EMBL" id="GG693868">
    <property type="protein sequence ID" value="EES53143.1"/>
    <property type="molecule type" value="Genomic_DNA"/>
</dbReference>
<evidence type="ECO:0000259" key="2">
    <source>
        <dbReference type="Pfam" id="PF16793"/>
    </source>
</evidence>
<dbReference type="Pfam" id="PF13481">
    <property type="entry name" value="AAA_25"/>
    <property type="match status" value="1"/>
</dbReference>
<dbReference type="InterPro" id="IPR038724">
    <property type="entry name" value="RepA"/>
</dbReference>
<dbReference type="CDD" id="cd01125">
    <property type="entry name" value="RepA_RSF1010_like"/>
    <property type="match status" value="1"/>
</dbReference>
<keyword evidence="4" id="KW-1185">Reference proteome</keyword>
<evidence type="ECO:0000313" key="3">
    <source>
        <dbReference type="EMBL" id="EES53143.1"/>
    </source>
</evidence>